<dbReference type="CDD" id="cd07233">
    <property type="entry name" value="GlxI_Zn"/>
    <property type="match status" value="2"/>
</dbReference>
<evidence type="ECO:0000256" key="1">
    <source>
        <dbReference type="ARBA" id="ARBA00005008"/>
    </source>
</evidence>
<keyword evidence="5 12" id="KW-0862">Zinc</keyword>
<evidence type="ECO:0000256" key="9">
    <source>
        <dbReference type="ARBA" id="ARBA00032460"/>
    </source>
</evidence>
<comment type="pathway">
    <text evidence="1">Secondary metabolite metabolism; methylglyoxal degradation; (R)-lactate from methylglyoxal: step 1/2.</text>
</comment>
<feature type="domain" description="VOC" evidence="13">
    <location>
        <begin position="30"/>
        <end position="183"/>
    </location>
</feature>
<name>A0A7J6M4J3_PEROL</name>
<evidence type="ECO:0000256" key="7">
    <source>
        <dbReference type="ARBA" id="ARBA00030291"/>
    </source>
</evidence>
<feature type="binding site" evidence="12">
    <location>
        <position position="179"/>
    </location>
    <ligand>
        <name>Zn(2+)</name>
        <dbReference type="ChEBI" id="CHEBI:29105"/>
        <note>ligand shared between dimeric partners</note>
    </ligand>
</feature>
<evidence type="ECO:0000256" key="2">
    <source>
        <dbReference type="ARBA" id="ARBA00010363"/>
    </source>
</evidence>
<dbReference type="InterPro" id="IPR018146">
    <property type="entry name" value="Glyoxalase_1_CS"/>
</dbReference>
<accession>A0A7J6M4J3</accession>
<evidence type="ECO:0000313" key="14">
    <source>
        <dbReference type="EMBL" id="KAF4666336.1"/>
    </source>
</evidence>
<dbReference type="PANTHER" id="PTHR10374">
    <property type="entry name" value="LACTOYLGLUTATHIONE LYASE GLYOXALASE I"/>
    <property type="match status" value="1"/>
</dbReference>
<evidence type="ECO:0000256" key="5">
    <source>
        <dbReference type="ARBA" id="ARBA00022833"/>
    </source>
</evidence>
<dbReference type="GO" id="GO:0046872">
    <property type="term" value="F:metal ion binding"/>
    <property type="evidence" value="ECO:0007669"/>
    <property type="project" value="UniProtKB-KW"/>
</dbReference>
<gene>
    <name evidence="14" type="ORF">FOZ61_009915</name>
</gene>
<dbReference type="InterPro" id="IPR037523">
    <property type="entry name" value="VOC_core"/>
</dbReference>
<dbReference type="Proteomes" id="UP000570595">
    <property type="component" value="Unassembled WGS sequence"/>
</dbReference>
<feature type="domain" description="VOC" evidence="13">
    <location>
        <begin position="194"/>
        <end position="341"/>
    </location>
</feature>
<dbReference type="OrthoDB" id="16820at2759"/>
<dbReference type="NCBIfam" id="TIGR00068">
    <property type="entry name" value="glyox_I"/>
    <property type="match status" value="2"/>
</dbReference>
<feature type="active site" description="Proton donor/acceptor" evidence="11">
    <location>
        <position position="179"/>
    </location>
</feature>
<comment type="similarity">
    <text evidence="2">Belongs to the glyoxalase I family.</text>
</comment>
<evidence type="ECO:0000256" key="3">
    <source>
        <dbReference type="ARBA" id="ARBA00012081"/>
    </source>
</evidence>
<organism evidence="14 15">
    <name type="scientific">Perkinsus olseni</name>
    <name type="common">Perkinsus atlanticus</name>
    <dbReference type="NCBI Taxonomy" id="32597"/>
    <lineage>
        <taxon>Eukaryota</taxon>
        <taxon>Sar</taxon>
        <taxon>Alveolata</taxon>
        <taxon>Perkinsozoa</taxon>
        <taxon>Perkinsea</taxon>
        <taxon>Perkinsida</taxon>
        <taxon>Perkinsidae</taxon>
        <taxon>Perkinsus</taxon>
    </lineage>
</organism>
<comment type="cofactor">
    <cofactor evidence="12">
        <name>Zn(2+)</name>
        <dbReference type="ChEBI" id="CHEBI:29105"/>
    </cofactor>
    <text evidence="12">Binds 1 zinc ion per subunit. In the homodimer, two zinc ions are bound between subunits.</text>
</comment>
<evidence type="ECO:0000256" key="8">
    <source>
        <dbReference type="ARBA" id="ARBA00030892"/>
    </source>
</evidence>
<dbReference type="EMBL" id="JABAHT010000076">
    <property type="protein sequence ID" value="KAF4666336.1"/>
    <property type="molecule type" value="Genomic_DNA"/>
</dbReference>
<dbReference type="PROSITE" id="PS00934">
    <property type="entry name" value="GLYOXALASE_I_1"/>
    <property type="match status" value="2"/>
</dbReference>
<feature type="binding site" evidence="12">
    <location>
        <position position="131"/>
    </location>
    <ligand>
        <name>Zn(2+)</name>
        <dbReference type="ChEBI" id="CHEBI:29105"/>
        <note>ligand shared between dimeric partners</note>
    </ligand>
</feature>
<comment type="caution">
    <text evidence="14">The sequence shown here is derived from an EMBL/GenBank/DDBJ whole genome shotgun (WGS) entry which is preliminary data.</text>
</comment>
<protein>
    <recommendedName>
        <fullName evidence="3">lactoylglutathione lyase</fullName>
        <ecNumber evidence="3">4.4.1.5</ecNumber>
    </recommendedName>
    <alternativeName>
        <fullName evidence="8">Aldoketomutase</fullName>
    </alternativeName>
    <alternativeName>
        <fullName evidence="7">Ketone-aldehyde mutase</fullName>
    </alternativeName>
    <alternativeName>
        <fullName evidence="9">Methylglyoxalase</fullName>
    </alternativeName>
    <alternativeName>
        <fullName evidence="10">S-D-lactoylglutathione methylglyoxal lyase</fullName>
    </alternativeName>
</protein>
<evidence type="ECO:0000256" key="4">
    <source>
        <dbReference type="ARBA" id="ARBA00022723"/>
    </source>
</evidence>
<dbReference type="Gene3D" id="3.10.180.10">
    <property type="entry name" value="2,3-Dihydroxybiphenyl 1,2-Dioxygenase, domain 1"/>
    <property type="match status" value="2"/>
</dbReference>
<evidence type="ECO:0000256" key="11">
    <source>
        <dbReference type="PIRSR" id="PIRSR604361-1"/>
    </source>
</evidence>
<sequence>MAFSWSRVIESRAGRVGPTAESMCQKLHSQFQHTMLRVKDPKATVDFYSKHFGMKLIHKYDFPQWKFSLYFLETPRPETISKLPTTVGTLESEKYIWTMPDNYLELTHSWDDPADWKANNGNEEPHRGFGHIAFHIESDDLEASCEALQKEGVHFRKLPSQGRMHDVAFATDPDGYWIEVLARTKGGAALHGTSLAQTMLRVVDAEKSLKFYVDQLGMQIVRCSDHGDFSLYFLATLTPEQKARAPPPESAESKDFVNSLWQPVIELTHNQDPPSGGKYHNGNTAPKGFGHTAFLVDDLDKFCADLETQGVPFHKKPNEGAMRNIAFVLDPDGYWVELIQRGLSFKGVAEGLE</sequence>
<dbReference type="InterPro" id="IPR004360">
    <property type="entry name" value="Glyas_Fos-R_dOase_dom"/>
</dbReference>
<evidence type="ECO:0000256" key="6">
    <source>
        <dbReference type="ARBA" id="ARBA00023239"/>
    </source>
</evidence>
<evidence type="ECO:0000313" key="15">
    <source>
        <dbReference type="Proteomes" id="UP000570595"/>
    </source>
</evidence>
<evidence type="ECO:0000259" key="13">
    <source>
        <dbReference type="PROSITE" id="PS51819"/>
    </source>
</evidence>
<dbReference type="InterPro" id="IPR004361">
    <property type="entry name" value="Glyoxalase_1"/>
</dbReference>
<dbReference type="GO" id="GO:0004462">
    <property type="term" value="F:lactoylglutathione lyase activity"/>
    <property type="evidence" value="ECO:0007669"/>
    <property type="project" value="UniProtKB-EC"/>
</dbReference>
<dbReference type="SUPFAM" id="SSF54593">
    <property type="entry name" value="Glyoxalase/Bleomycin resistance protein/Dihydroxybiphenyl dioxygenase"/>
    <property type="match status" value="2"/>
</dbReference>
<reference evidence="14 15" key="1">
    <citation type="submission" date="2020-04" db="EMBL/GenBank/DDBJ databases">
        <title>Perkinsus olseni comparative genomics.</title>
        <authorList>
            <person name="Bogema D.R."/>
        </authorList>
    </citation>
    <scope>NUCLEOTIDE SEQUENCE [LARGE SCALE GENOMIC DNA]</scope>
    <source>
        <strain evidence="14">ATCC PRA-179</strain>
    </source>
</reference>
<dbReference type="EC" id="4.4.1.5" evidence="3"/>
<keyword evidence="6" id="KW-0456">Lyase</keyword>
<dbReference type="AlphaFoldDB" id="A0A7J6M4J3"/>
<evidence type="ECO:0000256" key="10">
    <source>
        <dbReference type="ARBA" id="ARBA00033298"/>
    </source>
</evidence>
<feature type="binding site" evidence="12">
    <location>
        <position position="105"/>
    </location>
    <ligand>
        <name>Zn(2+)</name>
        <dbReference type="ChEBI" id="CHEBI:29105"/>
        <note>ligand shared between dimeric partners</note>
    </ligand>
</feature>
<dbReference type="Pfam" id="PF00903">
    <property type="entry name" value="Glyoxalase"/>
    <property type="match status" value="2"/>
</dbReference>
<dbReference type="InterPro" id="IPR029068">
    <property type="entry name" value="Glyas_Bleomycin-R_OHBP_Dase"/>
</dbReference>
<proteinExistence type="inferred from homology"/>
<keyword evidence="4 12" id="KW-0479">Metal-binding</keyword>
<dbReference type="PANTHER" id="PTHR10374:SF30">
    <property type="entry name" value="LACTOYLGLUTATHIONE LYASE"/>
    <property type="match status" value="1"/>
</dbReference>
<evidence type="ECO:0000256" key="12">
    <source>
        <dbReference type="PIRSR" id="PIRSR604361-3"/>
    </source>
</evidence>
<dbReference type="PROSITE" id="PS51819">
    <property type="entry name" value="VOC"/>
    <property type="match status" value="2"/>
</dbReference>